<dbReference type="PANTHER" id="PTHR33990:SF1">
    <property type="entry name" value="PROTEIN YJDN"/>
    <property type="match status" value="1"/>
</dbReference>
<keyword evidence="3" id="KW-1185">Reference proteome</keyword>
<dbReference type="CDD" id="cd06588">
    <property type="entry name" value="PhnB_like"/>
    <property type="match status" value="1"/>
</dbReference>
<dbReference type="Proteomes" id="UP001168642">
    <property type="component" value="Unassembled WGS sequence"/>
</dbReference>
<feature type="domain" description="PhnB-like" evidence="1">
    <location>
        <begin position="4"/>
        <end position="137"/>
    </location>
</feature>
<dbReference type="Pfam" id="PF06983">
    <property type="entry name" value="3-dmu-9_3-mt"/>
    <property type="match status" value="1"/>
</dbReference>
<proteinExistence type="predicted"/>
<reference evidence="2" key="1">
    <citation type="submission" date="2023-07" db="EMBL/GenBank/DDBJ databases">
        <title>Wenyingzhuangia sp. chi5 genome sequencing and assembly.</title>
        <authorList>
            <person name="Park S."/>
        </authorList>
    </citation>
    <scope>NUCLEOTIDE SEQUENCE</scope>
    <source>
        <strain evidence="2">Chi5</strain>
    </source>
</reference>
<dbReference type="EMBL" id="JAUMIT010000005">
    <property type="protein sequence ID" value="MDO3695363.1"/>
    <property type="molecule type" value="Genomic_DNA"/>
</dbReference>
<accession>A0ABT8VTR5</accession>
<dbReference type="RefSeq" id="WP_302884624.1">
    <property type="nucleotide sequence ID" value="NZ_JAUMIT010000005.1"/>
</dbReference>
<organism evidence="2 3">
    <name type="scientific">Wenyingzhuangia gilva</name>
    <dbReference type="NCBI Taxonomy" id="3057677"/>
    <lineage>
        <taxon>Bacteria</taxon>
        <taxon>Pseudomonadati</taxon>
        <taxon>Bacteroidota</taxon>
        <taxon>Flavobacteriia</taxon>
        <taxon>Flavobacteriales</taxon>
        <taxon>Flavobacteriaceae</taxon>
        <taxon>Wenyingzhuangia</taxon>
    </lineage>
</organism>
<dbReference type="Gene3D" id="3.10.180.10">
    <property type="entry name" value="2,3-Dihydroxybiphenyl 1,2-Dioxygenase, domain 1"/>
    <property type="match status" value="1"/>
</dbReference>
<evidence type="ECO:0000313" key="2">
    <source>
        <dbReference type="EMBL" id="MDO3695363.1"/>
    </source>
</evidence>
<dbReference type="InterPro" id="IPR028973">
    <property type="entry name" value="PhnB-like"/>
</dbReference>
<dbReference type="InterPro" id="IPR029068">
    <property type="entry name" value="Glyas_Bleomycin-R_OHBP_Dase"/>
</dbReference>
<gene>
    <name evidence="2" type="ORF">QVZ41_10985</name>
</gene>
<sequence length="150" mass="17326">MTTINVYLYFNGNCEEAFRYYKSVFNKEFQYIGYYKDISEVIRQNFPNCKDEHVMHVALPISKETILMGADLIDLNRTVTISSNKFSLFVSVDDIKEADRLFNGLSNKGVVKLPMSTQYWGSYYGICVDQFGVSWKISCSVSIQVIMFIK</sequence>
<protein>
    <submittedName>
        <fullName evidence="2">VOC family protein</fullName>
    </submittedName>
</protein>
<comment type="caution">
    <text evidence="2">The sequence shown here is derived from an EMBL/GenBank/DDBJ whole genome shotgun (WGS) entry which is preliminary data.</text>
</comment>
<evidence type="ECO:0000259" key="1">
    <source>
        <dbReference type="Pfam" id="PF06983"/>
    </source>
</evidence>
<dbReference type="SUPFAM" id="SSF54593">
    <property type="entry name" value="Glyoxalase/Bleomycin resistance protein/Dihydroxybiphenyl dioxygenase"/>
    <property type="match status" value="1"/>
</dbReference>
<evidence type="ECO:0000313" key="3">
    <source>
        <dbReference type="Proteomes" id="UP001168642"/>
    </source>
</evidence>
<dbReference type="PANTHER" id="PTHR33990">
    <property type="entry name" value="PROTEIN YJDN-RELATED"/>
    <property type="match status" value="1"/>
</dbReference>
<name>A0ABT8VTR5_9FLAO</name>